<comment type="similarity">
    <text evidence="10">Belongs to the MurCDEF family. MurF subfamily.</text>
</comment>
<keyword evidence="1 10" id="KW-0963">Cytoplasm</keyword>
<keyword evidence="5 10" id="KW-0067">ATP-binding</keyword>
<accession>K2KBX1</accession>
<comment type="catalytic activity">
    <reaction evidence="10 11">
        <text>D-alanyl-D-alanine + UDP-N-acetyl-alpha-D-muramoyl-L-alanyl-gamma-D-glutamyl-meso-2,6-diaminopimelate + ATP = UDP-N-acetyl-alpha-D-muramoyl-L-alanyl-gamma-D-glutamyl-meso-2,6-diaminopimeloyl-D-alanyl-D-alanine + ADP + phosphate + H(+)</text>
        <dbReference type="Rhea" id="RHEA:28374"/>
        <dbReference type="ChEBI" id="CHEBI:15378"/>
        <dbReference type="ChEBI" id="CHEBI:30616"/>
        <dbReference type="ChEBI" id="CHEBI:43474"/>
        <dbReference type="ChEBI" id="CHEBI:57822"/>
        <dbReference type="ChEBI" id="CHEBI:61386"/>
        <dbReference type="ChEBI" id="CHEBI:83905"/>
        <dbReference type="ChEBI" id="CHEBI:456216"/>
        <dbReference type="EC" id="6.3.2.10"/>
    </reaction>
</comment>
<keyword evidence="4 10" id="KW-0547">Nucleotide-binding</keyword>
<dbReference type="SUPFAM" id="SSF53623">
    <property type="entry name" value="MurD-like peptide ligases, catalytic domain"/>
    <property type="match status" value="1"/>
</dbReference>
<name>K2KBX1_9GAMM</name>
<dbReference type="GO" id="GO:0005737">
    <property type="term" value="C:cytoplasm"/>
    <property type="evidence" value="ECO:0007669"/>
    <property type="project" value="UniProtKB-SubCell"/>
</dbReference>
<keyword evidence="7 10" id="KW-0573">Peptidoglycan synthesis</keyword>
<organism evidence="14 15">
    <name type="scientific">Idiomarina xiamenensis 10-D-4</name>
    <dbReference type="NCBI Taxonomy" id="740709"/>
    <lineage>
        <taxon>Bacteria</taxon>
        <taxon>Pseudomonadati</taxon>
        <taxon>Pseudomonadota</taxon>
        <taxon>Gammaproteobacteria</taxon>
        <taxon>Alteromonadales</taxon>
        <taxon>Idiomarinaceae</taxon>
        <taxon>Idiomarina</taxon>
    </lineage>
</organism>
<keyword evidence="2 10" id="KW-0436">Ligase</keyword>
<evidence type="ECO:0000313" key="14">
    <source>
        <dbReference type="EMBL" id="EKE85338.1"/>
    </source>
</evidence>
<dbReference type="eggNOG" id="COG0770">
    <property type="taxonomic scope" value="Bacteria"/>
</dbReference>
<dbReference type="NCBIfam" id="TIGR01143">
    <property type="entry name" value="murF"/>
    <property type="match status" value="1"/>
</dbReference>
<keyword evidence="6 10" id="KW-0133">Cell shape</keyword>
<dbReference type="InterPro" id="IPR035911">
    <property type="entry name" value="MurE/MurF_N"/>
</dbReference>
<dbReference type="Gene3D" id="3.90.190.20">
    <property type="entry name" value="Mur ligase, C-terminal domain"/>
    <property type="match status" value="1"/>
</dbReference>
<dbReference type="GO" id="GO:0008766">
    <property type="term" value="F:UDP-N-acetylmuramoylalanyl-D-glutamyl-2,6-diaminopimelate-D-alanyl-D-alanine ligase activity"/>
    <property type="evidence" value="ECO:0007669"/>
    <property type="project" value="RHEA"/>
</dbReference>
<dbReference type="Pfam" id="PF02875">
    <property type="entry name" value="Mur_ligase_C"/>
    <property type="match status" value="1"/>
</dbReference>
<gene>
    <name evidence="10" type="primary">murF</name>
    <name evidence="14" type="ORF">A10D4_03300</name>
</gene>
<feature type="binding site" evidence="10">
    <location>
        <begin position="107"/>
        <end position="113"/>
    </location>
    <ligand>
        <name>ATP</name>
        <dbReference type="ChEBI" id="CHEBI:30616"/>
    </ligand>
</feature>
<evidence type="ECO:0000256" key="6">
    <source>
        <dbReference type="ARBA" id="ARBA00022960"/>
    </source>
</evidence>
<dbReference type="InterPro" id="IPR005863">
    <property type="entry name" value="UDP-N-AcMur_synth"/>
</dbReference>
<dbReference type="SUPFAM" id="SSF53244">
    <property type="entry name" value="MurD-like peptide ligases, peptide-binding domain"/>
    <property type="match status" value="1"/>
</dbReference>
<dbReference type="UniPathway" id="UPA00219"/>
<dbReference type="GO" id="GO:0008360">
    <property type="term" value="P:regulation of cell shape"/>
    <property type="evidence" value="ECO:0007669"/>
    <property type="project" value="UniProtKB-KW"/>
</dbReference>
<evidence type="ECO:0000256" key="5">
    <source>
        <dbReference type="ARBA" id="ARBA00022840"/>
    </source>
</evidence>
<dbReference type="GO" id="GO:0047480">
    <property type="term" value="F:UDP-N-acetylmuramoyl-tripeptide-D-alanyl-D-alanine ligase activity"/>
    <property type="evidence" value="ECO:0007669"/>
    <property type="project" value="UniProtKB-UniRule"/>
</dbReference>
<sequence length="472" mass="50028">MIKVSLSWIAEQVQGRLQGNDASIEAVSTDTRELTQGSLFIALRGQHFDAHEFVPQAIARGAVAAIVERPLALDCAQIIVSDCRQALGALGAAVKREVQPRCVAVTGSNGKTSVKEMLAAILARRGQVLATQGNFNNDIGAPLTLLRLTHADQYAVIELGANHPGEIAYTTQLVQPDVAIINNVSAAHIEGFGSVEGVARAKTEIFQGLPEQGLAITPLASEFAEYWQRVRQGLPHQTFGLSDDADVYASEVELDEQGMPAFNLHLQGTERRVQVQLPGAHNVLNALAAATAAHALGADLDDIAAGLASIQPVKGRLNILPVNDRLRLIDDSYNASVASTKAAVDFLASWSGLRIFVLGDMGELGPEARAYHEEVGSYALANGIDALFSLGVLSQSASDVFSGGSEHLADNPSGCHFSTVDNLVQAIRKKLTTTEGMVTVLVKGSRSSRMERVVVALQEALSDASREGVATC</sequence>
<keyword evidence="3 10" id="KW-0132">Cell division</keyword>
<evidence type="ECO:0000256" key="7">
    <source>
        <dbReference type="ARBA" id="ARBA00022984"/>
    </source>
</evidence>
<dbReference type="AlphaFoldDB" id="K2KBX1"/>
<dbReference type="PANTHER" id="PTHR43024:SF1">
    <property type="entry name" value="UDP-N-ACETYLMURAMOYL-TRIPEPTIDE--D-ALANYL-D-ALANINE LIGASE"/>
    <property type="match status" value="1"/>
</dbReference>
<feature type="domain" description="Mur ligase C-terminal" evidence="12">
    <location>
        <begin position="315"/>
        <end position="446"/>
    </location>
</feature>
<dbReference type="RefSeq" id="WP_008487712.1">
    <property type="nucleotide sequence ID" value="NZ_AMRG01000003.1"/>
</dbReference>
<comment type="pathway">
    <text evidence="10 11">Cell wall biogenesis; peptidoglycan biosynthesis.</text>
</comment>
<dbReference type="GO" id="GO:0071555">
    <property type="term" value="P:cell wall organization"/>
    <property type="evidence" value="ECO:0007669"/>
    <property type="project" value="UniProtKB-KW"/>
</dbReference>
<dbReference type="EC" id="6.3.2.10" evidence="10 11"/>
<evidence type="ECO:0000256" key="4">
    <source>
        <dbReference type="ARBA" id="ARBA00022741"/>
    </source>
</evidence>
<dbReference type="GO" id="GO:0051301">
    <property type="term" value="P:cell division"/>
    <property type="evidence" value="ECO:0007669"/>
    <property type="project" value="UniProtKB-KW"/>
</dbReference>
<keyword evidence="15" id="KW-1185">Reference proteome</keyword>
<dbReference type="InterPro" id="IPR036615">
    <property type="entry name" value="Mur_ligase_C_dom_sf"/>
</dbReference>
<evidence type="ECO:0000259" key="12">
    <source>
        <dbReference type="Pfam" id="PF02875"/>
    </source>
</evidence>
<comment type="function">
    <text evidence="10 11">Involved in cell wall formation. Catalyzes the final step in the synthesis of UDP-N-acetylmuramoyl-pentapeptide, the precursor of murein.</text>
</comment>
<dbReference type="InterPro" id="IPR013221">
    <property type="entry name" value="Mur_ligase_cen"/>
</dbReference>
<evidence type="ECO:0000256" key="8">
    <source>
        <dbReference type="ARBA" id="ARBA00023306"/>
    </source>
</evidence>
<dbReference type="EMBL" id="AMRG01000003">
    <property type="protein sequence ID" value="EKE85338.1"/>
    <property type="molecule type" value="Genomic_DNA"/>
</dbReference>
<dbReference type="Pfam" id="PF08245">
    <property type="entry name" value="Mur_ligase_M"/>
    <property type="match status" value="1"/>
</dbReference>
<dbReference type="PANTHER" id="PTHR43024">
    <property type="entry name" value="UDP-N-ACETYLMURAMOYL-TRIPEPTIDE--D-ALANYL-D-ALANINE LIGASE"/>
    <property type="match status" value="1"/>
</dbReference>
<dbReference type="GO" id="GO:0005524">
    <property type="term" value="F:ATP binding"/>
    <property type="evidence" value="ECO:0007669"/>
    <property type="project" value="UniProtKB-UniRule"/>
</dbReference>
<dbReference type="Gene3D" id="3.40.1390.10">
    <property type="entry name" value="MurE/MurF, N-terminal domain"/>
    <property type="match status" value="1"/>
</dbReference>
<reference evidence="14 15" key="1">
    <citation type="journal article" date="2012" name="J. Bacteriol.">
        <title>Genome Sequence of Idiomarina xiamenensis Type Strain 10-D-4.</title>
        <authorList>
            <person name="Lai Q."/>
            <person name="Wang L."/>
            <person name="Wang W."/>
            <person name="Shao Z."/>
        </authorList>
    </citation>
    <scope>NUCLEOTIDE SEQUENCE [LARGE SCALE GENOMIC DNA]</scope>
    <source>
        <strain evidence="14 15">10-D-4</strain>
    </source>
</reference>
<dbReference type="HAMAP" id="MF_02019">
    <property type="entry name" value="MurF"/>
    <property type="match status" value="1"/>
</dbReference>
<comment type="subcellular location">
    <subcellularLocation>
        <location evidence="10 11">Cytoplasm</location>
    </subcellularLocation>
</comment>
<dbReference type="GO" id="GO:0009252">
    <property type="term" value="P:peptidoglycan biosynthetic process"/>
    <property type="evidence" value="ECO:0007669"/>
    <property type="project" value="UniProtKB-UniRule"/>
</dbReference>
<dbReference type="Gene3D" id="3.40.1190.10">
    <property type="entry name" value="Mur-like, catalytic domain"/>
    <property type="match status" value="1"/>
</dbReference>
<feature type="domain" description="Mur ligase central" evidence="13">
    <location>
        <begin position="105"/>
        <end position="293"/>
    </location>
</feature>
<evidence type="ECO:0000256" key="2">
    <source>
        <dbReference type="ARBA" id="ARBA00022598"/>
    </source>
</evidence>
<comment type="caution">
    <text evidence="14">The sequence shown here is derived from an EMBL/GenBank/DDBJ whole genome shotgun (WGS) entry which is preliminary data.</text>
</comment>
<dbReference type="InterPro" id="IPR036565">
    <property type="entry name" value="Mur-like_cat_sf"/>
</dbReference>
<evidence type="ECO:0000256" key="3">
    <source>
        <dbReference type="ARBA" id="ARBA00022618"/>
    </source>
</evidence>
<keyword evidence="9 10" id="KW-0961">Cell wall biogenesis/degradation</keyword>
<proteinExistence type="inferred from homology"/>
<evidence type="ECO:0000256" key="11">
    <source>
        <dbReference type="RuleBase" id="RU004136"/>
    </source>
</evidence>
<evidence type="ECO:0000256" key="1">
    <source>
        <dbReference type="ARBA" id="ARBA00022490"/>
    </source>
</evidence>
<evidence type="ECO:0000256" key="10">
    <source>
        <dbReference type="HAMAP-Rule" id="MF_02019"/>
    </source>
</evidence>
<evidence type="ECO:0000259" key="13">
    <source>
        <dbReference type="Pfam" id="PF08245"/>
    </source>
</evidence>
<dbReference type="InterPro" id="IPR004101">
    <property type="entry name" value="Mur_ligase_C"/>
</dbReference>
<evidence type="ECO:0000256" key="9">
    <source>
        <dbReference type="ARBA" id="ARBA00023316"/>
    </source>
</evidence>
<evidence type="ECO:0000313" key="15">
    <source>
        <dbReference type="Proteomes" id="UP000014115"/>
    </source>
</evidence>
<dbReference type="STRING" id="740709.A10D4_03300"/>
<dbReference type="SUPFAM" id="SSF63418">
    <property type="entry name" value="MurE/MurF N-terminal domain"/>
    <property type="match status" value="1"/>
</dbReference>
<dbReference type="Proteomes" id="UP000014115">
    <property type="component" value="Unassembled WGS sequence"/>
</dbReference>
<protein>
    <recommendedName>
        <fullName evidence="10 11">UDP-N-acetylmuramoyl-tripeptide--D-alanyl-D-alanine ligase</fullName>
        <ecNumber evidence="10 11">6.3.2.10</ecNumber>
    </recommendedName>
    <alternativeName>
        <fullName evidence="10">D-alanyl-D-alanine-adding enzyme</fullName>
    </alternativeName>
</protein>
<dbReference type="InterPro" id="IPR051046">
    <property type="entry name" value="MurCDEF_CellWall_CoF430Synth"/>
</dbReference>
<dbReference type="OrthoDB" id="9801978at2"/>
<keyword evidence="8 10" id="KW-0131">Cell cycle</keyword>
<dbReference type="PATRIC" id="fig|740709.3.peg.664"/>